<feature type="compositionally biased region" description="Pro residues" evidence="1">
    <location>
        <begin position="101"/>
        <end position="111"/>
    </location>
</feature>
<sequence>MELDTKSVYIRGVKLKARGPDPTPGGGVGCCLDLARRAALETAKNQPAVPLPAKTELGRLRRLPVTHCQQKQSSPPKLRFYWQNAQATHRHPQHRVTSNWPRPPLSCPPGPQGQTQP</sequence>
<name>A0A2D4F6N5_MICCO</name>
<proteinExistence type="predicted"/>
<organism evidence="2">
    <name type="scientific">Micrurus corallinus</name>
    <name type="common">Brazilian coral snake</name>
    <dbReference type="NCBI Taxonomy" id="54390"/>
    <lineage>
        <taxon>Eukaryota</taxon>
        <taxon>Metazoa</taxon>
        <taxon>Chordata</taxon>
        <taxon>Craniata</taxon>
        <taxon>Vertebrata</taxon>
        <taxon>Euteleostomi</taxon>
        <taxon>Lepidosauria</taxon>
        <taxon>Squamata</taxon>
        <taxon>Bifurcata</taxon>
        <taxon>Unidentata</taxon>
        <taxon>Episquamata</taxon>
        <taxon>Toxicofera</taxon>
        <taxon>Serpentes</taxon>
        <taxon>Colubroidea</taxon>
        <taxon>Elapidae</taxon>
        <taxon>Elapinae</taxon>
        <taxon>Micrurus</taxon>
    </lineage>
</organism>
<accession>A0A2D4F6N5</accession>
<protein>
    <submittedName>
        <fullName evidence="2">Uncharacterized protein</fullName>
    </submittedName>
</protein>
<feature type="region of interest" description="Disordered" evidence="1">
    <location>
        <begin position="84"/>
        <end position="117"/>
    </location>
</feature>
<reference evidence="2" key="1">
    <citation type="submission" date="2017-07" db="EMBL/GenBank/DDBJ databases">
        <authorList>
            <person name="Mikheyev A."/>
            <person name="Grau M."/>
        </authorList>
    </citation>
    <scope>NUCLEOTIDE SEQUENCE</scope>
    <source>
        <tissue evidence="2">Venom_gland</tissue>
    </source>
</reference>
<evidence type="ECO:0000313" key="2">
    <source>
        <dbReference type="EMBL" id="LAA43138.1"/>
    </source>
</evidence>
<reference evidence="2" key="2">
    <citation type="submission" date="2017-11" db="EMBL/GenBank/DDBJ databases">
        <title>Coralsnake Venomics: Analyses of Venom Gland Transcriptomes and Proteomes of Six Brazilian Taxa.</title>
        <authorList>
            <person name="Aird S.D."/>
            <person name="Jorge da Silva N."/>
            <person name="Qiu L."/>
            <person name="Villar-Briones A."/>
            <person name="Aparecida-Saddi V."/>
            <person name="Campos-Telles M.P."/>
            <person name="Grau M."/>
            <person name="Mikheyev A.S."/>
        </authorList>
    </citation>
    <scope>NUCLEOTIDE SEQUENCE</scope>
    <source>
        <tissue evidence="2">Venom_gland</tissue>
    </source>
</reference>
<dbReference type="EMBL" id="IACJ01052279">
    <property type="protein sequence ID" value="LAA43138.1"/>
    <property type="molecule type" value="Transcribed_RNA"/>
</dbReference>
<evidence type="ECO:0000256" key="1">
    <source>
        <dbReference type="SAM" id="MobiDB-lite"/>
    </source>
</evidence>
<dbReference type="AlphaFoldDB" id="A0A2D4F6N5"/>